<keyword evidence="3" id="KW-1185">Reference proteome</keyword>
<name>A0A7W9V0Q2_9ACTN</name>
<reference evidence="2 3" key="1">
    <citation type="submission" date="2020-08" db="EMBL/GenBank/DDBJ databases">
        <title>Genomic Encyclopedia of Type Strains, Phase III (KMG-III): the genomes of soil and plant-associated and newly described type strains.</title>
        <authorList>
            <person name="Whitman W."/>
        </authorList>
    </citation>
    <scope>NUCLEOTIDE SEQUENCE [LARGE SCALE GENOMIC DNA]</scope>
    <source>
        <strain evidence="2 3">CECT 8305</strain>
    </source>
</reference>
<comment type="caution">
    <text evidence="2">The sequence shown here is derived from an EMBL/GenBank/DDBJ whole genome shotgun (WGS) entry which is preliminary data.</text>
</comment>
<dbReference type="RefSeq" id="WP_184576210.1">
    <property type="nucleotide sequence ID" value="NZ_JACHJL010000016.1"/>
</dbReference>
<dbReference type="AlphaFoldDB" id="A0A7W9V0Q2"/>
<evidence type="ECO:0000313" key="2">
    <source>
        <dbReference type="EMBL" id="MBB5938448.1"/>
    </source>
</evidence>
<feature type="region of interest" description="Disordered" evidence="1">
    <location>
        <begin position="85"/>
        <end position="109"/>
    </location>
</feature>
<dbReference type="EMBL" id="JACHJL010000016">
    <property type="protein sequence ID" value="MBB5938448.1"/>
    <property type="molecule type" value="Genomic_DNA"/>
</dbReference>
<feature type="compositionally biased region" description="Basic and acidic residues" evidence="1">
    <location>
        <begin position="9"/>
        <end position="18"/>
    </location>
</feature>
<evidence type="ECO:0000313" key="3">
    <source>
        <dbReference type="Proteomes" id="UP000588098"/>
    </source>
</evidence>
<proteinExistence type="predicted"/>
<accession>A0A7W9V0Q2</accession>
<organism evidence="2 3">
    <name type="scientific">Streptomyces zagrosensis</name>
    <dbReference type="NCBI Taxonomy" id="1042984"/>
    <lineage>
        <taxon>Bacteria</taxon>
        <taxon>Bacillati</taxon>
        <taxon>Actinomycetota</taxon>
        <taxon>Actinomycetes</taxon>
        <taxon>Kitasatosporales</taxon>
        <taxon>Streptomycetaceae</taxon>
        <taxon>Streptomyces</taxon>
    </lineage>
</organism>
<protein>
    <submittedName>
        <fullName evidence="2">Uncharacterized protein</fullName>
    </submittedName>
</protein>
<evidence type="ECO:0000256" key="1">
    <source>
        <dbReference type="SAM" id="MobiDB-lite"/>
    </source>
</evidence>
<dbReference type="Proteomes" id="UP000588098">
    <property type="component" value="Unassembled WGS sequence"/>
</dbReference>
<gene>
    <name evidence="2" type="ORF">FHS42_005537</name>
</gene>
<feature type="region of interest" description="Disordered" evidence="1">
    <location>
        <begin position="1"/>
        <end position="24"/>
    </location>
</feature>
<sequence>MRMRTRLRTRTDSDRRGGGEAALEGLGGLVGEEVTALVGEEVTALVGEEVTASVGEEATAPRGADARADPRWDWGARVGSFPWGQGGAVRVGRDSADTGSVRVSGPGGT</sequence>